<name>A0A2P2QJF9_RHIMU</name>
<reference evidence="1" key="1">
    <citation type="submission" date="2018-02" db="EMBL/GenBank/DDBJ databases">
        <title>Rhizophora mucronata_Transcriptome.</title>
        <authorList>
            <person name="Meera S.P."/>
            <person name="Sreeshan A."/>
            <person name="Augustine A."/>
        </authorList>
    </citation>
    <scope>NUCLEOTIDE SEQUENCE</scope>
    <source>
        <tissue evidence="1">Leaf</tissue>
    </source>
</reference>
<accession>A0A2P2QJF9</accession>
<protein>
    <submittedName>
        <fullName evidence="1">Uncharacterized protein</fullName>
    </submittedName>
</protein>
<sequence length="29" mass="3143">MLRLAVDFSCGLLQGRQHVVGGSVGEHEF</sequence>
<proteinExistence type="predicted"/>
<dbReference type="AlphaFoldDB" id="A0A2P2QJF9"/>
<evidence type="ECO:0000313" key="1">
    <source>
        <dbReference type="EMBL" id="MBX67101.1"/>
    </source>
</evidence>
<dbReference type="EMBL" id="GGEC01086617">
    <property type="protein sequence ID" value="MBX67101.1"/>
    <property type="molecule type" value="Transcribed_RNA"/>
</dbReference>
<organism evidence="1">
    <name type="scientific">Rhizophora mucronata</name>
    <name type="common">Asiatic mangrove</name>
    <dbReference type="NCBI Taxonomy" id="61149"/>
    <lineage>
        <taxon>Eukaryota</taxon>
        <taxon>Viridiplantae</taxon>
        <taxon>Streptophyta</taxon>
        <taxon>Embryophyta</taxon>
        <taxon>Tracheophyta</taxon>
        <taxon>Spermatophyta</taxon>
        <taxon>Magnoliopsida</taxon>
        <taxon>eudicotyledons</taxon>
        <taxon>Gunneridae</taxon>
        <taxon>Pentapetalae</taxon>
        <taxon>rosids</taxon>
        <taxon>fabids</taxon>
        <taxon>Malpighiales</taxon>
        <taxon>Rhizophoraceae</taxon>
        <taxon>Rhizophora</taxon>
    </lineage>
</organism>